<gene>
    <name evidence="2" type="ORF">DN068_17125</name>
</gene>
<evidence type="ECO:0000313" key="3">
    <source>
        <dbReference type="Proteomes" id="UP000248745"/>
    </source>
</evidence>
<name>A0A2W2B711_9BACT</name>
<feature type="chain" id="PRO_5015975807" evidence="1">
    <location>
        <begin position="28"/>
        <end position="162"/>
    </location>
</feature>
<protein>
    <submittedName>
        <fullName evidence="2">Uncharacterized protein</fullName>
    </submittedName>
</protein>
<dbReference type="Proteomes" id="UP000248745">
    <property type="component" value="Unassembled WGS sequence"/>
</dbReference>
<dbReference type="AlphaFoldDB" id="A0A2W2B711"/>
<organism evidence="2 3">
    <name type="scientific">Taibaiella soli</name>
    <dbReference type="NCBI Taxonomy" id="1649169"/>
    <lineage>
        <taxon>Bacteria</taxon>
        <taxon>Pseudomonadati</taxon>
        <taxon>Bacteroidota</taxon>
        <taxon>Chitinophagia</taxon>
        <taxon>Chitinophagales</taxon>
        <taxon>Chitinophagaceae</taxon>
        <taxon>Taibaiella</taxon>
    </lineage>
</organism>
<dbReference type="PROSITE" id="PS51257">
    <property type="entry name" value="PROKAR_LIPOPROTEIN"/>
    <property type="match status" value="1"/>
</dbReference>
<reference evidence="2 3" key="1">
    <citation type="submission" date="2018-06" db="EMBL/GenBank/DDBJ databases">
        <title>Mucibacter soli gen. nov., sp. nov., a new member of the family Chitinophagaceae producing mucin.</title>
        <authorList>
            <person name="Kim M.-K."/>
            <person name="Park S."/>
            <person name="Kim T.-S."/>
            <person name="Joung Y."/>
            <person name="Han J.-H."/>
            <person name="Kim S.B."/>
        </authorList>
    </citation>
    <scope>NUCLEOTIDE SEQUENCE [LARGE SCALE GENOMIC DNA]</scope>
    <source>
        <strain evidence="2 3">R1-15</strain>
    </source>
</reference>
<keyword evidence="3" id="KW-1185">Reference proteome</keyword>
<comment type="caution">
    <text evidence="2">The sequence shown here is derived from an EMBL/GenBank/DDBJ whole genome shotgun (WGS) entry which is preliminary data.</text>
</comment>
<evidence type="ECO:0000256" key="1">
    <source>
        <dbReference type="SAM" id="SignalP"/>
    </source>
</evidence>
<sequence>MKTSVIKFFTGRTFFAFLGILFVTSFAACKKSDNNSPATPSGKSAKFTFTVSGITNSDYVSFVAAGSTGTLNSNTAWKVNGVTRSNEEAISFGNNDFANGTATYVIETATPLLAMSIGIQCLATSTHSYTISYKAEVNGEVKQNEQNVTVSNTQDYTRNFSY</sequence>
<dbReference type="EMBL" id="QKTW01000022">
    <property type="protein sequence ID" value="PZF71787.1"/>
    <property type="molecule type" value="Genomic_DNA"/>
</dbReference>
<proteinExistence type="predicted"/>
<keyword evidence="1" id="KW-0732">Signal</keyword>
<accession>A0A2W2B711</accession>
<dbReference type="OrthoDB" id="672807at2"/>
<evidence type="ECO:0000313" key="2">
    <source>
        <dbReference type="EMBL" id="PZF71787.1"/>
    </source>
</evidence>
<feature type="signal peptide" evidence="1">
    <location>
        <begin position="1"/>
        <end position="27"/>
    </location>
</feature>
<dbReference type="RefSeq" id="WP_111000158.1">
    <property type="nucleotide sequence ID" value="NZ_QKTW01000022.1"/>
</dbReference>